<protein>
    <recommendedName>
        <fullName evidence="3">glucan endo-1,3-beta-D-glucosidase</fullName>
        <ecNumber evidence="3">3.2.1.39</ecNumber>
    </recommendedName>
    <alternativeName>
        <fullName evidence="6">(1-&gt;3)-beta-glucan endohydrolase</fullName>
    </alternativeName>
    <alternativeName>
        <fullName evidence="7">Beta-1,3-endoglucanase</fullName>
    </alternativeName>
</protein>
<evidence type="ECO:0000256" key="6">
    <source>
        <dbReference type="ARBA" id="ARBA00033335"/>
    </source>
</evidence>
<comment type="catalytic activity">
    <reaction evidence="1">
        <text>Hydrolysis of (1-&gt;3)-beta-D-glucosidic linkages in (1-&gt;3)-beta-D-glucans.</text>
        <dbReference type="EC" id="3.2.1.39"/>
    </reaction>
</comment>
<evidence type="ECO:0000256" key="8">
    <source>
        <dbReference type="RuleBase" id="RU004335"/>
    </source>
</evidence>
<organism evidence="10 11">
    <name type="scientific">Mucuna pruriens</name>
    <name type="common">Velvet bean</name>
    <name type="synonym">Dolichos pruriens</name>
    <dbReference type="NCBI Taxonomy" id="157652"/>
    <lineage>
        <taxon>Eukaryota</taxon>
        <taxon>Viridiplantae</taxon>
        <taxon>Streptophyta</taxon>
        <taxon>Embryophyta</taxon>
        <taxon>Tracheophyta</taxon>
        <taxon>Spermatophyta</taxon>
        <taxon>Magnoliopsida</taxon>
        <taxon>eudicotyledons</taxon>
        <taxon>Gunneridae</taxon>
        <taxon>Pentapetalae</taxon>
        <taxon>rosids</taxon>
        <taxon>fabids</taxon>
        <taxon>Fabales</taxon>
        <taxon>Fabaceae</taxon>
        <taxon>Papilionoideae</taxon>
        <taxon>50 kb inversion clade</taxon>
        <taxon>NPAAA clade</taxon>
        <taxon>indigoferoid/millettioid clade</taxon>
        <taxon>Phaseoleae</taxon>
        <taxon>Mucuna</taxon>
    </lineage>
</organism>
<dbReference type="Gene3D" id="3.20.20.80">
    <property type="entry name" value="Glycosidases"/>
    <property type="match status" value="1"/>
</dbReference>
<evidence type="ECO:0000313" key="10">
    <source>
        <dbReference type="EMBL" id="RDX57710.1"/>
    </source>
</evidence>
<dbReference type="STRING" id="157652.A0A371DYU9"/>
<dbReference type="InterPro" id="IPR044965">
    <property type="entry name" value="Glyco_hydro_17_plant"/>
</dbReference>
<evidence type="ECO:0000256" key="5">
    <source>
        <dbReference type="ARBA" id="ARBA00023295"/>
    </source>
</evidence>
<dbReference type="Pfam" id="PF00332">
    <property type="entry name" value="Glyco_hydro_17"/>
    <property type="match status" value="1"/>
</dbReference>
<name>A0A371DYU9_MUCPR</name>
<feature type="non-terminal residue" evidence="10">
    <location>
        <position position="205"/>
    </location>
</feature>
<dbReference type="AlphaFoldDB" id="A0A371DYU9"/>
<dbReference type="EC" id="3.2.1.39" evidence="3"/>
<evidence type="ECO:0000313" key="11">
    <source>
        <dbReference type="Proteomes" id="UP000257109"/>
    </source>
</evidence>
<dbReference type="GO" id="GO:0005975">
    <property type="term" value="P:carbohydrate metabolic process"/>
    <property type="evidence" value="ECO:0007669"/>
    <property type="project" value="InterPro"/>
</dbReference>
<comment type="caution">
    <text evidence="10">The sequence shown here is derived from an EMBL/GenBank/DDBJ whole genome shotgun (WGS) entry which is preliminary data.</text>
</comment>
<evidence type="ECO:0000256" key="9">
    <source>
        <dbReference type="RuleBase" id="RU004336"/>
    </source>
</evidence>
<reference evidence="10" key="1">
    <citation type="submission" date="2018-05" db="EMBL/GenBank/DDBJ databases">
        <title>Draft genome of Mucuna pruriens seed.</title>
        <authorList>
            <person name="Nnadi N.E."/>
            <person name="Vos R."/>
            <person name="Hasami M.H."/>
            <person name="Devisetty U.K."/>
            <person name="Aguiy J.C."/>
        </authorList>
    </citation>
    <scope>NUCLEOTIDE SEQUENCE [LARGE SCALE GENOMIC DNA]</scope>
    <source>
        <strain evidence="10">JCA_2017</strain>
    </source>
</reference>
<dbReference type="PANTHER" id="PTHR32227">
    <property type="entry name" value="GLUCAN ENDO-1,3-BETA-GLUCOSIDASE BG1-RELATED-RELATED"/>
    <property type="match status" value="1"/>
</dbReference>
<dbReference type="PROSITE" id="PS00587">
    <property type="entry name" value="GLYCOSYL_HYDROL_F17"/>
    <property type="match status" value="1"/>
</dbReference>
<keyword evidence="4 9" id="KW-0378">Hydrolase</keyword>
<dbReference type="EMBL" id="QJKJ01018302">
    <property type="protein sequence ID" value="RDX57710.1"/>
    <property type="molecule type" value="Genomic_DNA"/>
</dbReference>
<dbReference type="Proteomes" id="UP000257109">
    <property type="component" value="Unassembled WGS sequence"/>
</dbReference>
<dbReference type="GO" id="GO:0042973">
    <property type="term" value="F:glucan endo-1,3-beta-D-glucosidase activity"/>
    <property type="evidence" value="ECO:0007669"/>
    <property type="project" value="UniProtKB-EC"/>
</dbReference>
<evidence type="ECO:0000256" key="1">
    <source>
        <dbReference type="ARBA" id="ARBA00000382"/>
    </source>
</evidence>
<dbReference type="OrthoDB" id="1422818at2759"/>
<evidence type="ECO:0000256" key="2">
    <source>
        <dbReference type="ARBA" id="ARBA00008773"/>
    </source>
</evidence>
<gene>
    <name evidence="10" type="ORF">CR513_63028</name>
</gene>
<dbReference type="InterPro" id="IPR000490">
    <property type="entry name" value="Glyco_hydro_17"/>
</dbReference>
<keyword evidence="5 9" id="KW-0326">Glycosidase</keyword>
<evidence type="ECO:0000256" key="4">
    <source>
        <dbReference type="ARBA" id="ARBA00022801"/>
    </source>
</evidence>
<evidence type="ECO:0000256" key="3">
    <source>
        <dbReference type="ARBA" id="ARBA00012780"/>
    </source>
</evidence>
<comment type="similarity">
    <text evidence="2 8">Belongs to the glycosyl hydrolase 17 family.</text>
</comment>
<dbReference type="SUPFAM" id="SSF51445">
    <property type="entry name" value="(Trans)glycosidases"/>
    <property type="match status" value="1"/>
</dbReference>
<evidence type="ECO:0000256" key="7">
    <source>
        <dbReference type="ARBA" id="ARBA00033417"/>
    </source>
</evidence>
<dbReference type="InterPro" id="IPR017853">
    <property type="entry name" value="GH"/>
</dbReference>
<keyword evidence="11" id="KW-1185">Reference proteome</keyword>
<accession>A0A371DYU9</accession>
<proteinExistence type="inferred from homology"/>
<sequence length="205" mass="22302">MINIQNAISSANLQGQIKVSTAIDTTLITNSYPPNNGVFTSVASPYITPIINFLVNNGAPLLANVYPYFAYVNDQQNIPLSYALFTQQGKNDVGYQNLFDAMVDSLYAALEKVGASNLDIIVSESGWPSEGGDGATNANAGTYYYGLIINAWSSTGTPKRPGKPTETFLFALFDENKKPGAETERHFGLFTPDKTPKYHRPGLFN</sequence>